<evidence type="ECO:0000256" key="1">
    <source>
        <dbReference type="ARBA" id="ARBA00022598"/>
    </source>
</evidence>
<dbReference type="SUPFAM" id="SSF56059">
    <property type="entry name" value="Glutathione synthetase ATP-binding domain-like"/>
    <property type="match status" value="1"/>
</dbReference>
<dbReference type="Gene3D" id="3.40.50.20">
    <property type="match status" value="1"/>
</dbReference>
<dbReference type="EMBL" id="JACRUN010000004">
    <property type="protein sequence ID" value="MBC5834855.1"/>
    <property type="molecule type" value="Genomic_DNA"/>
</dbReference>
<evidence type="ECO:0000313" key="7">
    <source>
        <dbReference type="Proteomes" id="UP000605990"/>
    </source>
</evidence>
<dbReference type="Gene3D" id="3.30.470.20">
    <property type="entry name" value="ATP-grasp fold, B domain"/>
    <property type="match status" value="1"/>
</dbReference>
<sequence length="346" mass="38288">MGIETHCFAWPEGAVCKEIADYFYPISILEKEAILKQCIEINIDGITTIATDMAVPTICYVAEKMNLISNSFVSSLASTNKSEMRTAFKKGNCSIPKFIEASNSEVTIEGFKFPLIVKPVDRSGSRGVTKIMFESELSSAINYAITESFCKKAIVEEYIEGDEVSVESISWKGNHIILAITDKITTGAPHFVELAHHQPSGLPKEIQDKIKTETIKCLNALEVNFGAGHSEFKITSTGDVYVIEVGARMGGDFIGSHLVELSTGYDFLEGVINIALGKHETPILKDNNFSGVYFLCKETEQILPYFSQENNFDVQKEIQNPSLKNSTNSNDRSGYLIYQAKNKVCI</sequence>
<reference evidence="6 7" key="1">
    <citation type="submission" date="2020-08" db="EMBL/GenBank/DDBJ databases">
        <title>Description of novel Flavobacterium F-408 isolate.</title>
        <authorList>
            <person name="Saticioglu I.B."/>
            <person name="Duman M."/>
            <person name="Altun S."/>
        </authorList>
    </citation>
    <scope>NUCLEOTIDE SEQUENCE [LARGE SCALE GENOMIC DNA]</scope>
    <source>
        <strain evidence="6 7">F-408</strain>
    </source>
</reference>
<gene>
    <name evidence="6" type="ORF">H8R27_08150</name>
</gene>
<keyword evidence="1" id="KW-0436">Ligase</keyword>
<organism evidence="6 7">
    <name type="scientific">Flavobacterium bernardetii</name>
    <dbReference type="NCBI Taxonomy" id="2813823"/>
    <lineage>
        <taxon>Bacteria</taxon>
        <taxon>Pseudomonadati</taxon>
        <taxon>Bacteroidota</taxon>
        <taxon>Flavobacteriia</taxon>
        <taxon>Flavobacteriales</taxon>
        <taxon>Flavobacteriaceae</taxon>
        <taxon>Flavobacterium</taxon>
    </lineage>
</organism>
<evidence type="ECO:0000256" key="4">
    <source>
        <dbReference type="PROSITE-ProRule" id="PRU00409"/>
    </source>
</evidence>
<evidence type="ECO:0000259" key="5">
    <source>
        <dbReference type="PROSITE" id="PS50975"/>
    </source>
</evidence>
<keyword evidence="2 4" id="KW-0547">Nucleotide-binding</keyword>
<dbReference type="Pfam" id="PF13535">
    <property type="entry name" value="ATP-grasp_4"/>
    <property type="match status" value="1"/>
</dbReference>
<evidence type="ECO:0000256" key="2">
    <source>
        <dbReference type="ARBA" id="ARBA00022741"/>
    </source>
</evidence>
<evidence type="ECO:0000256" key="3">
    <source>
        <dbReference type="ARBA" id="ARBA00022840"/>
    </source>
</evidence>
<keyword evidence="7" id="KW-1185">Reference proteome</keyword>
<dbReference type="Gene3D" id="3.30.1490.20">
    <property type="entry name" value="ATP-grasp fold, A domain"/>
    <property type="match status" value="1"/>
</dbReference>
<dbReference type="PROSITE" id="PS50975">
    <property type="entry name" value="ATP_GRASP"/>
    <property type="match status" value="1"/>
</dbReference>
<dbReference type="InterPro" id="IPR011761">
    <property type="entry name" value="ATP-grasp"/>
</dbReference>
<dbReference type="Proteomes" id="UP000605990">
    <property type="component" value="Unassembled WGS sequence"/>
</dbReference>
<name>A0ABR7IYJ4_9FLAO</name>
<keyword evidence="3 4" id="KW-0067">ATP-binding</keyword>
<protein>
    <submittedName>
        <fullName evidence="6">ATP-grasp domain-containing protein</fullName>
    </submittedName>
</protein>
<evidence type="ECO:0000313" key="6">
    <source>
        <dbReference type="EMBL" id="MBC5834855.1"/>
    </source>
</evidence>
<dbReference type="PANTHER" id="PTHR43585">
    <property type="entry name" value="FUMIPYRROLE BIOSYNTHESIS PROTEIN C"/>
    <property type="match status" value="1"/>
</dbReference>
<dbReference type="InterPro" id="IPR052032">
    <property type="entry name" value="ATP-dep_AA_Ligase"/>
</dbReference>
<proteinExistence type="predicted"/>
<dbReference type="InterPro" id="IPR013815">
    <property type="entry name" value="ATP_grasp_subdomain_1"/>
</dbReference>
<dbReference type="PANTHER" id="PTHR43585:SF2">
    <property type="entry name" value="ATP-GRASP ENZYME FSQD"/>
    <property type="match status" value="1"/>
</dbReference>
<comment type="caution">
    <text evidence="6">The sequence shown here is derived from an EMBL/GenBank/DDBJ whole genome shotgun (WGS) entry which is preliminary data.</text>
</comment>
<accession>A0ABR7IYJ4</accession>
<feature type="domain" description="ATP-grasp" evidence="5">
    <location>
        <begin position="85"/>
        <end position="276"/>
    </location>
</feature>